<name>A0ABV8PEN2_9SPHI</name>
<feature type="domain" description="Glycosyltransferase subfamily 4-like N-terminal" evidence="2">
    <location>
        <begin position="42"/>
        <end position="178"/>
    </location>
</feature>
<dbReference type="EMBL" id="JBHSBW010000016">
    <property type="protein sequence ID" value="MFC4213100.1"/>
    <property type="molecule type" value="Genomic_DNA"/>
</dbReference>
<evidence type="ECO:0000259" key="1">
    <source>
        <dbReference type="Pfam" id="PF00534"/>
    </source>
</evidence>
<gene>
    <name evidence="3" type="ORF">ACFOWA_18030</name>
</gene>
<reference evidence="4" key="1">
    <citation type="journal article" date="2019" name="Int. J. Syst. Evol. Microbiol.">
        <title>The Global Catalogue of Microorganisms (GCM) 10K type strain sequencing project: providing services to taxonomists for standard genome sequencing and annotation.</title>
        <authorList>
            <consortium name="The Broad Institute Genomics Platform"/>
            <consortium name="The Broad Institute Genome Sequencing Center for Infectious Disease"/>
            <person name="Wu L."/>
            <person name="Ma J."/>
        </authorList>
    </citation>
    <scope>NUCLEOTIDE SEQUENCE [LARGE SCALE GENOMIC DNA]</scope>
    <source>
        <strain evidence="4">CCM 8691</strain>
    </source>
</reference>
<proteinExistence type="predicted"/>
<dbReference type="GO" id="GO:0016757">
    <property type="term" value="F:glycosyltransferase activity"/>
    <property type="evidence" value="ECO:0007669"/>
    <property type="project" value="UniProtKB-KW"/>
</dbReference>
<accession>A0ABV8PEN2</accession>
<dbReference type="SUPFAM" id="SSF53756">
    <property type="entry name" value="UDP-Glycosyltransferase/glycogen phosphorylase"/>
    <property type="match status" value="1"/>
</dbReference>
<dbReference type="PANTHER" id="PTHR12526">
    <property type="entry name" value="GLYCOSYLTRANSFERASE"/>
    <property type="match status" value="1"/>
</dbReference>
<keyword evidence="4" id="KW-1185">Reference proteome</keyword>
<dbReference type="CDD" id="cd03801">
    <property type="entry name" value="GT4_PimA-like"/>
    <property type="match status" value="1"/>
</dbReference>
<dbReference type="InterPro" id="IPR028098">
    <property type="entry name" value="Glyco_trans_4-like_N"/>
</dbReference>
<keyword evidence="3" id="KW-0328">Glycosyltransferase</keyword>
<evidence type="ECO:0000259" key="2">
    <source>
        <dbReference type="Pfam" id="PF13439"/>
    </source>
</evidence>
<dbReference type="Pfam" id="PF00534">
    <property type="entry name" value="Glycos_transf_1"/>
    <property type="match status" value="1"/>
</dbReference>
<protein>
    <submittedName>
        <fullName evidence="3">Glycosyltransferase family 4 protein</fullName>
        <ecNumber evidence="3">2.4.-.-</ecNumber>
    </submittedName>
</protein>
<evidence type="ECO:0000313" key="4">
    <source>
        <dbReference type="Proteomes" id="UP001595789"/>
    </source>
</evidence>
<dbReference type="Pfam" id="PF13439">
    <property type="entry name" value="Glyco_transf_4"/>
    <property type="match status" value="1"/>
</dbReference>
<evidence type="ECO:0000313" key="3">
    <source>
        <dbReference type="EMBL" id="MFC4213100.1"/>
    </source>
</evidence>
<sequence length="379" mass="42284">MNILVLGASSDMYGGSKILSIVVKILAEGNHKPIVVLSETGELVDELRRLNVEVRIIRLGILRRKYLSVAGIINRIQVTGSAWKALNKIVVEDKIDLVYSNTTGVFIGAFLAKKRDLKHIWHVHEIIAKPIAFTKVMGYLLNRYSDKIIVVSESVKAHWAKYIKNREINRIYNGIDTSSYGKNAGTLRQELNINETDVIIGMIGRVNNWKGQDYFIDIAKIILKTLPNTKFIIAGDAFPGNEHFVDKLVNRIKKELPSDALHYIGYRTDIPNILNALDIFVLPSILPDPFPTVILEAMASAKPVVATNHGGATEMVLDGESGILIPFNDANLSATKILDLVLDKHKISNMGKLGKKRIDSLFSLEMFKKSILNIFDELS</sequence>
<dbReference type="PANTHER" id="PTHR12526:SF638">
    <property type="entry name" value="SPORE COAT PROTEIN SA"/>
    <property type="match status" value="1"/>
</dbReference>
<dbReference type="InterPro" id="IPR001296">
    <property type="entry name" value="Glyco_trans_1"/>
</dbReference>
<dbReference type="EC" id="2.4.-.-" evidence="3"/>
<comment type="caution">
    <text evidence="3">The sequence shown here is derived from an EMBL/GenBank/DDBJ whole genome shotgun (WGS) entry which is preliminary data.</text>
</comment>
<dbReference type="Proteomes" id="UP001595789">
    <property type="component" value="Unassembled WGS sequence"/>
</dbReference>
<feature type="domain" description="Glycosyl transferase family 1" evidence="1">
    <location>
        <begin position="186"/>
        <end position="357"/>
    </location>
</feature>
<dbReference type="Gene3D" id="3.40.50.2000">
    <property type="entry name" value="Glycogen Phosphorylase B"/>
    <property type="match status" value="2"/>
</dbReference>
<organism evidence="3 4">
    <name type="scientific">Pedobacter lithocola</name>
    <dbReference type="NCBI Taxonomy" id="1908239"/>
    <lineage>
        <taxon>Bacteria</taxon>
        <taxon>Pseudomonadati</taxon>
        <taxon>Bacteroidota</taxon>
        <taxon>Sphingobacteriia</taxon>
        <taxon>Sphingobacteriales</taxon>
        <taxon>Sphingobacteriaceae</taxon>
        <taxon>Pedobacter</taxon>
    </lineage>
</organism>
<keyword evidence="3" id="KW-0808">Transferase</keyword>
<dbReference type="RefSeq" id="WP_378987883.1">
    <property type="nucleotide sequence ID" value="NZ_JBHSBW010000016.1"/>
</dbReference>